<dbReference type="Gramene" id="PRQ16892">
    <property type="protein sequence ID" value="PRQ16892"/>
    <property type="gene ID" value="RchiOBHm_Chr7g0189151"/>
</dbReference>
<evidence type="ECO:0000256" key="1">
    <source>
        <dbReference type="SAM" id="Phobius"/>
    </source>
</evidence>
<keyword evidence="3" id="KW-1185">Reference proteome</keyword>
<organism evidence="2 3">
    <name type="scientific">Rosa chinensis</name>
    <name type="common">China rose</name>
    <dbReference type="NCBI Taxonomy" id="74649"/>
    <lineage>
        <taxon>Eukaryota</taxon>
        <taxon>Viridiplantae</taxon>
        <taxon>Streptophyta</taxon>
        <taxon>Embryophyta</taxon>
        <taxon>Tracheophyta</taxon>
        <taxon>Spermatophyta</taxon>
        <taxon>Magnoliopsida</taxon>
        <taxon>eudicotyledons</taxon>
        <taxon>Gunneridae</taxon>
        <taxon>Pentapetalae</taxon>
        <taxon>rosids</taxon>
        <taxon>fabids</taxon>
        <taxon>Rosales</taxon>
        <taxon>Rosaceae</taxon>
        <taxon>Rosoideae</taxon>
        <taxon>Rosoideae incertae sedis</taxon>
        <taxon>Rosa</taxon>
    </lineage>
</organism>
<feature type="transmembrane region" description="Helical" evidence="1">
    <location>
        <begin position="68"/>
        <end position="88"/>
    </location>
</feature>
<dbReference type="Proteomes" id="UP000238479">
    <property type="component" value="Chromosome 7"/>
</dbReference>
<proteinExistence type="predicted"/>
<feature type="transmembrane region" description="Helical" evidence="1">
    <location>
        <begin position="34"/>
        <end position="61"/>
    </location>
</feature>
<keyword evidence="1" id="KW-0812">Transmembrane</keyword>
<evidence type="ECO:0000313" key="3">
    <source>
        <dbReference type="Proteomes" id="UP000238479"/>
    </source>
</evidence>
<dbReference type="EMBL" id="PDCK01000045">
    <property type="protein sequence ID" value="PRQ16892.1"/>
    <property type="molecule type" value="Genomic_DNA"/>
</dbReference>
<name>A0A2P6P4R4_ROSCH</name>
<reference evidence="2 3" key="1">
    <citation type="journal article" date="2018" name="Nat. Genet.">
        <title>The Rosa genome provides new insights in the design of modern roses.</title>
        <authorList>
            <person name="Bendahmane M."/>
        </authorList>
    </citation>
    <scope>NUCLEOTIDE SEQUENCE [LARGE SCALE GENOMIC DNA]</scope>
    <source>
        <strain evidence="3">cv. Old Blush</strain>
    </source>
</reference>
<sequence length="89" mass="10528">MGNRLLSNVSHDQLLSHDLEEQCRVNSNSMINLILIFVPCVPPLYICFYIFFILFILILILRILIPPLICVYLYIFILYFIFVNNTLLF</sequence>
<evidence type="ECO:0000313" key="2">
    <source>
        <dbReference type="EMBL" id="PRQ16892.1"/>
    </source>
</evidence>
<accession>A0A2P6P4R4</accession>
<protein>
    <submittedName>
        <fullName evidence="2">Uncharacterized protein</fullName>
    </submittedName>
</protein>
<keyword evidence="1" id="KW-1133">Transmembrane helix</keyword>
<keyword evidence="1" id="KW-0472">Membrane</keyword>
<dbReference type="AlphaFoldDB" id="A0A2P6P4R4"/>
<comment type="caution">
    <text evidence="2">The sequence shown here is derived from an EMBL/GenBank/DDBJ whole genome shotgun (WGS) entry which is preliminary data.</text>
</comment>
<gene>
    <name evidence="2" type="ORF">RchiOBHm_Chr7g0189151</name>
</gene>